<keyword evidence="4 6" id="KW-1133">Transmembrane helix</keyword>
<dbReference type="PANTHER" id="PTHR42709">
    <property type="entry name" value="ALKALINE PHOSPHATASE LIKE PROTEIN"/>
    <property type="match status" value="1"/>
</dbReference>
<name>A0A7W9BNQ4_9RHOB</name>
<gene>
    <name evidence="8" type="ORF">FHS72_003503</name>
</gene>
<evidence type="ECO:0000313" key="8">
    <source>
        <dbReference type="EMBL" id="MBB5723858.1"/>
    </source>
</evidence>
<feature type="transmembrane region" description="Helical" evidence="6">
    <location>
        <begin position="50"/>
        <end position="72"/>
    </location>
</feature>
<evidence type="ECO:0000313" key="9">
    <source>
        <dbReference type="Proteomes" id="UP000535415"/>
    </source>
</evidence>
<proteinExistence type="predicted"/>
<comment type="subcellular location">
    <subcellularLocation>
        <location evidence="1">Cell membrane</location>
        <topology evidence="1">Multi-pass membrane protein</topology>
    </subcellularLocation>
</comment>
<dbReference type="PANTHER" id="PTHR42709:SF6">
    <property type="entry name" value="UNDECAPRENYL PHOSPHATE TRANSPORTER A"/>
    <property type="match status" value="1"/>
</dbReference>
<dbReference type="RefSeq" id="WP_183530972.1">
    <property type="nucleotide sequence ID" value="NZ_JACIJM010000015.1"/>
</dbReference>
<dbReference type="GO" id="GO:0005886">
    <property type="term" value="C:plasma membrane"/>
    <property type="evidence" value="ECO:0007669"/>
    <property type="project" value="UniProtKB-SubCell"/>
</dbReference>
<evidence type="ECO:0000259" key="7">
    <source>
        <dbReference type="Pfam" id="PF09335"/>
    </source>
</evidence>
<keyword evidence="5 6" id="KW-0472">Membrane</keyword>
<evidence type="ECO:0000256" key="4">
    <source>
        <dbReference type="ARBA" id="ARBA00022989"/>
    </source>
</evidence>
<comment type="caution">
    <text evidence="8">The sequence shown here is derived from an EMBL/GenBank/DDBJ whole genome shotgun (WGS) entry which is preliminary data.</text>
</comment>
<dbReference type="InterPro" id="IPR032816">
    <property type="entry name" value="VTT_dom"/>
</dbReference>
<sequence>MTDLIIGLIPDYGLLLLFGVVSLACLAIPLPSSMMVLTSGAFAASEDLALWQVFAVSFVAFLIGDQLAYLIASRYGRRIITWMRTKPRLVPVLEKSEHMLHSKGHIAVLLSHTILSPTCPYISYLCGAGGMHWVKFTLMAVVGAAIWTLGYVSLGYIFASQLTQVADMLSNFFGVIFAGLLVLYCVIWLRRKWRAHVAEMAAG</sequence>
<feature type="transmembrane region" description="Helical" evidence="6">
    <location>
        <begin position="12"/>
        <end position="30"/>
    </location>
</feature>
<dbReference type="Proteomes" id="UP000535415">
    <property type="component" value="Unassembled WGS sequence"/>
</dbReference>
<dbReference type="Pfam" id="PF09335">
    <property type="entry name" value="VTT_dom"/>
    <property type="match status" value="1"/>
</dbReference>
<accession>A0A7W9BNQ4</accession>
<keyword evidence="2" id="KW-1003">Cell membrane</keyword>
<organism evidence="8 9">
    <name type="scientific">Yoonia ponticola</name>
    <dbReference type="NCBI Taxonomy" id="1524255"/>
    <lineage>
        <taxon>Bacteria</taxon>
        <taxon>Pseudomonadati</taxon>
        <taxon>Pseudomonadota</taxon>
        <taxon>Alphaproteobacteria</taxon>
        <taxon>Rhodobacterales</taxon>
        <taxon>Paracoccaceae</taxon>
        <taxon>Yoonia</taxon>
    </lineage>
</organism>
<dbReference type="AlphaFoldDB" id="A0A7W9BNQ4"/>
<keyword evidence="3 6" id="KW-0812">Transmembrane</keyword>
<protein>
    <submittedName>
        <fullName evidence="8">Membrane protein DedA with SNARE-associated domain</fullName>
    </submittedName>
</protein>
<dbReference type="EMBL" id="JACIJM010000015">
    <property type="protein sequence ID" value="MBB5723858.1"/>
    <property type="molecule type" value="Genomic_DNA"/>
</dbReference>
<evidence type="ECO:0000256" key="3">
    <source>
        <dbReference type="ARBA" id="ARBA00022692"/>
    </source>
</evidence>
<feature type="transmembrane region" description="Helical" evidence="6">
    <location>
        <begin position="138"/>
        <end position="159"/>
    </location>
</feature>
<evidence type="ECO:0000256" key="2">
    <source>
        <dbReference type="ARBA" id="ARBA00022475"/>
    </source>
</evidence>
<feature type="domain" description="VTT" evidence="7">
    <location>
        <begin position="30"/>
        <end position="156"/>
    </location>
</feature>
<feature type="transmembrane region" description="Helical" evidence="6">
    <location>
        <begin position="171"/>
        <end position="189"/>
    </location>
</feature>
<evidence type="ECO:0000256" key="1">
    <source>
        <dbReference type="ARBA" id="ARBA00004651"/>
    </source>
</evidence>
<keyword evidence="9" id="KW-1185">Reference proteome</keyword>
<reference evidence="8 9" key="1">
    <citation type="submission" date="2020-08" db="EMBL/GenBank/DDBJ databases">
        <title>Genomic Encyclopedia of Type Strains, Phase IV (KMG-IV): sequencing the most valuable type-strain genomes for metagenomic binning, comparative biology and taxonomic classification.</title>
        <authorList>
            <person name="Goeker M."/>
        </authorList>
    </citation>
    <scope>NUCLEOTIDE SEQUENCE [LARGE SCALE GENOMIC DNA]</scope>
    <source>
        <strain evidence="8 9">DSM 101064</strain>
    </source>
</reference>
<evidence type="ECO:0000256" key="5">
    <source>
        <dbReference type="ARBA" id="ARBA00023136"/>
    </source>
</evidence>
<evidence type="ECO:0000256" key="6">
    <source>
        <dbReference type="SAM" id="Phobius"/>
    </source>
</evidence>
<dbReference type="InterPro" id="IPR051311">
    <property type="entry name" value="DedA_domain"/>
</dbReference>